<dbReference type="InterPro" id="IPR002616">
    <property type="entry name" value="tRNA_ribo_trans-like"/>
</dbReference>
<feature type="binding site" evidence="7">
    <location>
        <position position="354"/>
    </location>
    <ligand>
        <name>Zn(2+)</name>
        <dbReference type="ChEBI" id="CHEBI:29105"/>
    </ligand>
</feature>
<dbReference type="GO" id="GO:0008479">
    <property type="term" value="F:tRNA-guanosine(34) queuine transglycosylase activity"/>
    <property type="evidence" value="ECO:0007669"/>
    <property type="project" value="UniProtKB-UniRule"/>
</dbReference>
<comment type="similarity">
    <text evidence="7">Belongs to the queuine tRNA-ribosyltransferase family.</text>
</comment>
<comment type="catalytic activity">
    <reaction evidence="6 7">
        <text>7-aminomethyl-7-carbaguanine + guanosine(34) in tRNA = 7-aminomethyl-7-carbaguanosine(34) in tRNA + guanine</text>
        <dbReference type="Rhea" id="RHEA:24104"/>
        <dbReference type="Rhea" id="RHEA-COMP:10341"/>
        <dbReference type="Rhea" id="RHEA-COMP:10342"/>
        <dbReference type="ChEBI" id="CHEBI:16235"/>
        <dbReference type="ChEBI" id="CHEBI:58703"/>
        <dbReference type="ChEBI" id="CHEBI:74269"/>
        <dbReference type="ChEBI" id="CHEBI:82833"/>
        <dbReference type="EC" id="2.4.2.29"/>
    </reaction>
</comment>
<dbReference type="SUPFAM" id="SSF51713">
    <property type="entry name" value="tRNA-guanine transglycosylase"/>
    <property type="match status" value="1"/>
</dbReference>
<keyword evidence="7" id="KW-0479">Metal-binding</keyword>
<dbReference type="Pfam" id="PF01702">
    <property type="entry name" value="TGT"/>
    <property type="match status" value="1"/>
</dbReference>
<feature type="binding site" evidence="7">
    <location>
        <position position="196"/>
    </location>
    <ligand>
        <name>substrate</name>
    </ligand>
</feature>
<organism evidence="9 10">
    <name type="scientific">Streptococcus australis ATCC 700641</name>
    <dbReference type="NCBI Taxonomy" id="888833"/>
    <lineage>
        <taxon>Bacteria</taxon>
        <taxon>Bacillati</taxon>
        <taxon>Bacillota</taxon>
        <taxon>Bacilli</taxon>
        <taxon>Lactobacillales</taxon>
        <taxon>Streptococcaceae</taxon>
        <taxon>Streptococcus</taxon>
    </lineage>
</organism>
<keyword evidence="10" id="KW-1185">Reference proteome</keyword>
<accession>E7S882</accession>
<comment type="function">
    <text evidence="7">Catalyzes the base-exchange of a guanine (G) residue with the queuine precursor 7-aminomethyl-7-deazaguanine (PreQ1) at position 34 (anticodon wobble position) in tRNAs with GU(N) anticodons (tRNA-Asp, -Asn, -His and -Tyr). Catalysis occurs through a double-displacement mechanism. The nucleophile active site attacks the C1' of nucleotide 34 to detach the guanine base from the RNA, forming a covalent enzyme-RNA intermediate. The proton acceptor active site deprotonates the incoming PreQ1, allowing a nucleophilic attack on the C1' of the ribose to form the product. After dissociation, two additional enzymatic reactions on the tRNA convert PreQ1 to queuine (Q), resulting in the hypermodified nucleoside queuosine (7-(((4,5-cis-dihydroxy-2-cyclopenten-1-yl)amino)methyl)-7-deazaguanosine).</text>
</comment>
<feature type="active site" description="Nucleophile" evidence="7">
    <location>
        <position position="316"/>
    </location>
</feature>
<dbReference type="Gene3D" id="3.20.20.105">
    <property type="entry name" value="Queuine tRNA-ribosyltransferase-like"/>
    <property type="match status" value="1"/>
</dbReference>
<dbReference type="HAMAP" id="MF_00168">
    <property type="entry name" value="Q_tRNA_Tgt"/>
    <property type="match status" value="1"/>
</dbReference>
<dbReference type="AlphaFoldDB" id="E7S882"/>
<gene>
    <name evidence="7 9" type="primary">tgt</name>
    <name evidence="9" type="ORF">HMPREF9421_0268</name>
</gene>
<dbReference type="Proteomes" id="UP000002814">
    <property type="component" value="Unassembled WGS sequence"/>
</dbReference>
<dbReference type="NCBIfam" id="TIGR00449">
    <property type="entry name" value="tgt_general"/>
    <property type="match status" value="1"/>
</dbReference>
<sequence>MVVVPFIITQVRDRAGKIWYNRTGAHRRSCDRNKKAGTVFPSTEVTMTDSPIQYRLIKKEKHTGARLGEIITPHGTFPTPMFMPVGTQATVKTQSPEELKEMGSGIILANTYHLWLRPGDDLVAKAGGLHQFMNWDQPILTDSGGFQVYSLADTRNITEEGVTFKNHLNGSKMFLSPEKAISIQNNLGSDIMMSFDECPQFYQPYDYVKKSIERTSRWAERGLKAHRRPHDQGLFGIVQGAGFEDLRRQSAQDLVSMDFPGYSIGGLAVGESHEEMNAVLDFTTPLLPENKPRYLMGVGAPDSLIDGVIRGVDMFDCVLPTRIARNGTCMTSQGRLVVKNAQFAEDFTPLDHECDCYTCKNYTRAYLRHLLKADETFGIRLTSYHNLYFLINLMKQVRQAIMDDNLLEFREHFVEKYGYNKSGRNF</sequence>
<evidence type="ECO:0000256" key="6">
    <source>
        <dbReference type="ARBA" id="ARBA00050112"/>
    </source>
</evidence>
<evidence type="ECO:0000256" key="5">
    <source>
        <dbReference type="ARBA" id="ARBA00022833"/>
    </source>
</evidence>
<dbReference type="GO" id="GO:0005829">
    <property type="term" value="C:cytosol"/>
    <property type="evidence" value="ECO:0007669"/>
    <property type="project" value="TreeGrafter"/>
</dbReference>
<keyword evidence="5 7" id="KW-0862">Zinc</keyword>
<feature type="binding site" evidence="7">
    <location>
        <position position="356"/>
    </location>
    <ligand>
        <name>Zn(2+)</name>
        <dbReference type="ChEBI" id="CHEBI:29105"/>
    </ligand>
</feature>
<evidence type="ECO:0000313" key="10">
    <source>
        <dbReference type="Proteomes" id="UP000002814"/>
    </source>
</evidence>
<feature type="binding site" evidence="7">
    <location>
        <begin position="142"/>
        <end position="146"/>
    </location>
    <ligand>
        <name>substrate</name>
    </ligand>
</feature>
<proteinExistence type="inferred from homology"/>
<keyword evidence="2 7" id="KW-0808">Transferase</keyword>
<dbReference type="GO" id="GO:0008616">
    <property type="term" value="P:tRNA queuosine(34) biosynthetic process"/>
    <property type="evidence" value="ECO:0007669"/>
    <property type="project" value="UniProtKB-UniRule"/>
</dbReference>
<protein>
    <recommendedName>
        <fullName evidence="7">Queuine tRNA-ribosyltransferase</fullName>
        <ecNumber evidence="7">2.4.2.29</ecNumber>
    </recommendedName>
    <alternativeName>
        <fullName evidence="7">Guanine insertion enzyme</fullName>
    </alternativeName>
    <alternativeName>
        <fullName evidence="7">tRNA-guanine transglycosylase</fullName>
    </alternativeName>
</protein>
<evidence type="ECO:0000256" key="4">
    <source>
        <dbReference type="ARBA" id="ARBA00022785"/>
    </source>
</evidence>
<dbReference type="InterPro" id="IPR036511">
    <property type="entry name" value="TGT-like_sf"/>
</dbReference>
<feature type="domain" description="tRNA-guanine(15) transglycosylase-like" evidence="8">
    <location>
        <begin position="63"/>
        <end position="417"/>
    </location>
</feature>
<dbReference type="NCBIfam" id="TIGR00430">
    <property type="entry name" value="Q_tRNA_tgt"/>
    <property type="match status" value="1"/>
</dbReference>
<keyword evidence="4 7" id="KW-0671">Queuosine biosynthesis</keyword>
<feature type="binding site" evidence="7">
    <location>
        <position position="385"/>
    </location>
    <ligand>
        <name>Zn(2+)</name>
        <dbReference type="ChEBI" id="CHEBI:29105"/>
    </ligand>
</feature>
<keyword evidence="3 7" id="KW-0819">tRNA processing</keyword>
<evidence type="ECO:0000313" key="9">
    <source>
        <dbReference type="EMBL" id="EFW00146.1"/>
    </source>
</evidence>
<feature type="region of interest" description="RNA binding; important for wobble base 34 recognition" evidence="7">
    <location>
        <begin position="321"/>
        <end position="325"/>
    </location>
</feature>
<dbReference type="HOGENOM" id="CLU_022060_0_1_9"/>
<dbReference type="PANTHER" id="PTHR46499">
    <property type="entry name" value="QUEUINE TRNA-RIBOSYLTRANSFERASE"/>
    <property type="match status" value="1"/>
</dbReference>
<dbReference type="eggNOG" id="COG0343">
    <property type="taxonomic scope" value="Bacteria"/>
</dbReference>
<evidence type="ECO:0000256" key="2">
    <source>
        <dbReference type="ARBA" id="ARBA00022679"/>
    </source>
</evidence>
<feature type="binding site" evidence="7">
    <location>
        <position position="239"/>
    </location>
    <ligand>
        <name>substrate</name>
    </ligand>
</feature>
<reference evidence="9 10" key="1">
    <citation type="submission" date="2010-12" db="EMBL/GenBank/DDBJ databases">
        <authorList>
            <person name="Muzny D."/>
            <person name="Qin X."/>
            <person name="Deng J."/>
            <person name="Jiang H."/>
            <person name="Liu Y."/>
            <person name="Qu J."/>
            <person name="Song X.-Z."/>
            <person name="Zhang L."/>
            <person name="Thornton R."/>
            <person name="Coyle M."/>
            <person name="Francisco L."/>
            <person name="Jackson L."/>
            <person name="Javaid M."/>
            <person name="Korchina V."/>
            <person name="Kovar C."/>
            <person name="Mata R."/>
            <person name="Mathew T."/>
            <person name="Ngo R."/>
            <person name="Nguyen L."/>
            <person name="Nguyen N."/>
            <person name="Okwuonu G."/>
            <person name="Ongeri F."/>
            <person name="Pham C."/>
            <person name="Simmons D."/>
            <person name="Wilczek-Boney K."/>
            <person name="Hale W."/>
            <person name="Jakkamsetti A."/>
            <person name="Pham P."/>
            <person name="Ruth R."/>
            <person name="San Lucas F."/>
            <person name="Warren J."/>
            <person name="Zhang J."/>
            <person name="Zhao Z."/>
            <person name="Zhou C."/>
            <person name="Zhu D."/>
            <person name="Lee S."/>
            <person name="Bess C."/>
            <person name="Blankenburg K."/>
            <person name="Forbes L."/>
            <person name="Fu Q."/>
            <person name="Gubbala S."/>
            <person name="Hirani K."/>
            <person name="Jayaseelan J.C."/>
            <person name="Lara F."/>
            <person name="Munidasa M."/>
            <person name="Palculict T."/>
            <person name="Patil S."/>
            <person name="Pu L.-L."/>
            <person name="Saada N."/>
            <person name="Tang L."/>
            <person name="Weissenberger G."/>
            <person name="Zhu Y."/>
            <person name="Hemphill L."/>
            <person name="Shang Y."/>
            <person name="Youmans B."/>
            <person name="Ayvaz T."/>
            <person name="Ross M."/>
            <person name="Santibanez J."/>
            <person name="Aqrawi P."/>
            <person name="Gross S."/>
            <person name="Joshi V."/>
            <person name="Fowler G."/>
            <person name="Nazareth L."/>
            <person name="Reid J."/>
            <person name="Worley K."/>
            <person name="Petrosino J."/>
            <person name="Highlander S."/>
            <person name="Gibbs R."/>
        </authorList>
    </citation>
    <scope>NUCLEOTIDE SEQUENCE [LARGE SCALE GENOMIC DNA]</scope>
    <source>
        <strain evidence="9 10">ATCC 700641</strain>
    </source>
</reference>
<dbReference type="InterPro" id="IPR004803">
    <property type="entry name" value="TGT"/>
</dbReference>
<dbReference type="UniPathway" id="UPA00392"/>
<comment type="caution">
    <text evidence="9">The sequence shown here is derived from an EMBL/GenBank/DDBJ whole genome shotgun (WGS) entry which is preliminary data.</text>
</comment>
<dbReference type="InterPro" id="IPR050076">
    <property type="entry name" value="ArchSynthase1/Queuine_TRR"/>
</dbReference>
<dbReference type="EC" id="2.4.2.29" evidence="7"/>
<keyword evidence="1 7" id="KW-0328">Glycosyltransferase</keyword>
<comment type="pathway">
    <text evidence="7">tRNA modification; tRNA-queuosine biosynthesis.</text>
</comment>
<name>E7S882_9STRE</name>
<feature type="binding site" evidence="7">
    <location>
        <position position="359"/>
    </location>
    <ligand>
        <name>Zn(2+)</name>
        <dbReference type="ChEBI" id="CHEBI:29105"/>
    </ligand>
</feature>
<dbReference type="GO" id="GO:0046872">
    <property type="term" value="F:metal ion binding"/>
    <property type="evidence" value="ECO:0007669"/>
    <property type="project" value="UniProtKB-KW"/>
</dbReference>
<dbReference type="EMBL" id="AEQR01000003">
    <property type="protein sequence ID" value="EFW00146.1"/>
    <property type="molecule type" value="Genomic_DNA"/>
</dbReference>
<comment type="cofactor">
    <cofactor evidence="7">
        <name>Zn(2+)</name>
        <dbReference type="ChEBI" id="CHEBI:29105"/>
    </cofactor>
    <text evidence="7">Binds 1 zinc ion per subunit.</text>
</comment>
<feature type="binding site" evidence="7">
    <location>
        <position position="266"/>
    </location>
    <ligand>
        <name>substrate</name>
    </ligand>
</feature>
<dbReference type="FunFam" id="3.20.20.105:FF:000001">
    <property type="entry name" value="Queuine tRNA-ribosyltransferase"/>
    <property type="match status" value="1"/>
</dbReference>
<evidence type="ECO:0000256" key="7">
    <source>
        <dbReference type="HAMAP-Rule" id="MF_00168"/>
    </source>
</evidence>
<feature type="region of interest" description="RNA binding" evidence="7">
    <location>
        <begin position="297"/>
        <end position="303"/>
    </location>
</feature>
<evidence type="ECO:0000259" key="8">
    <source>
        <dbReference type="Pfam" id="PF01702"/>
    </source>
</evidence>
<evidence type="ECO:0000256" key="3">
    <source>
        <dbReference type="ARBA" id="ARBA00022694"/>
    </source>
</evidence>
<evidence type="ECO:0000256" key="1">
    <source>
        <dbReference type="ARBA" id="ARBA00022676"/>
    </source>
</evidence>
<dbReference type="PANTHER" id="PTHR46499:SF1">
    <property type="entry name" value="QUEUINE TRNA-RIBOSYLTRANSFERASE"/>
    <property type="match status" value="1"/>
</dbReference>
<feature type="active site" description="Proton acceptor" evidence="7">
    <location>
        <position position="142"/>
    </location>
</feature>
<comment type="subunit">
    <text evidence="7">Homodimer. Within each dimer, one monomer is responsible for RNA recognition and catalysis, while the other monomer binds to the replacement base PreQ1.</text>
</comment>